<gene>
    <name evidence="2" type="ORF">GCM10010328_21280</name>
</gene>
<dbReference type="EMBL" id="BMUW01000003">
    <property type="protein sequence ID" value="GGZ46705.1"/>
    <property type="molecule type" value="Genomic_DNA"/>
</dbReference>
<evidence type="ECO:0000313" key="3">
    <source>
        <dbReference type="Proteomes" id="UP000624183"/>
    </source>
</evidence>
<feature type="compositionally biased region" description="Pro residues" evidence="1">
    <location>
        <begin position="113"/>
        <end position="123"/>
    </location>
</feature>
<reference evidence="3" key="1">
    <citation type="journal article" date="2019" name="Int. J. Syst. Evol. Microbiol.">
        <title>The Global Catalogue of Microorganisms (GCM) 10K type strain sequencing project: providing services to taxonomists for standard genome sequencing and annotation.</title>
        <authorList>
            <consortium name="The Broad Institute Genomics Platform"/>
            <consortium name="The Broad Institute Genome Sequencing Center for Infectious Disease"/>
            <person name="Wu L."/>
            <person name="Ma J."/>
        </authorList>
    </citation>
    <scope>NUCLEOTIDE SEQUENCE [LARGE SCALE GENOMIC DNA]</scope>
    <source>
        <strain evidence="3">JCM 4602</strain>
    </source>
</reference>
<organism evidence="2 3">
    <name type="scientific">Streptomyces rubiginosohelvolus</name>
    <dbReference type="NCBI Taxonomy" id="67362"/>
    <lineage>
        <taxon>Bacteria</taxon>
        <taxon>Bacillati</taxon>
        <taxon>Actinomycetota</taxon>
        <taxon>Actinomycetes</taxon>
        <taxon>Kitasatosporales</taxon>
        <taxon>Streptomycetaceae</taxon>
        <taxon>Streptomyces</taxon>
    </lineage>
</organism>
<feature type="compositionally biased region" description="Basic residues" evidence="1">
    <location>
        <begin position="12"/>
        <end position="22"/>
    </location>
</feature>
<sequence>MAAPEEGPYFRRGGRTRKRGPARLRILIARTRPFDHADDIGVHPRPLFLPLISEEPQIPESAQGPRVTPAAGRTAPTLRPVPGPRSAATPRPGRPGPGPARPAPPAQRAHPTPAAPAPAPARPKPAENGSAPQIQLIPAPVAGALDAAEEAVDLLLESGRAPGDILVLTTGEQHPWAAHELSFGEAAYWAQHDAGDDVFFADVSAADRAASRPVVVVAVNGDADGTVARTLPAARDRAGVLLIVCGDPQTINSALGAGV</sequence>
<comment type="caution">
    <text evidence="2">The sequence shown here is derived from an EMBL/GenBank/DDBJ whole genome shotgun (WGS) entry which is preliminary data.</text>
</comment>
<evidence type="ECO:0000313" key="2">
    <source>
        <dbReference type="EMBL" id="GGZ46705.1"/>
    </source>
</evidence>
<accession>A0ABQ3BLH4</accession>
<evidence type="ECO:0000256" key="1">
    <source>
        <dbReference type="SAM" id="MobiDB-lite"/>
    </source>
</evidence>
<feature type="region of interest" description="Disordered" evidence="1">
    <location>
        <begin position="57"/>
        <end position="131"/>
    </location>
</feature>
<proteinExistence type="predicted"/>
<feature type="compositionally biased region" description="Pro residues" evidence="1">
    <location>
        <begin position="92"/>
        <end position="105"/>
    </location>
</feature>
<dbReference type="Proteomes" id="UP000624183">
    <property type="component" value="Unassembled WGS sequence"/>
</dbReference>
<keyword evidence="3" id="KW-1185">Reference proteome</keyword>
<protein>
    <submittedName>
        <fullName evidence="2">Uncharacterized protein</fullName>
    </submittedName>
</protein>
<name>A0ABQ3BLH4_9ACTN</name>
<feature type="region of interest" description="Disordered" evidence="1">
    <location>
        <begin position="1"/>
        <end position="22"/>
    </location>
</feature>